<dbReference type="SUPFAM" id="SSF46934">
    <property type="entry name" value="UBA-like"/>
    <property type="match status" value="3"/>
</dbReference>
<dbReference type="GeneTree" id="ENSGT00390000010557"/>
<evidence type="ECO:0000313" key="4">
    <source>
        <dbReference type="Proteomes" id="UP000314982"/>
    </source>
</evidence>
<dbReference type="Pfam" id="PF18037">
    <property type="entry name" value="Ubiquitin_5"/>
    <property type="match status" value="1"/>
</dbReference>
<dbReference type="Proteomes" id="UP000314982">
    <property type="component" value="Unassembled WGS sequence"/>
</dbReference>
<evidence type="ECO:0000313" key="3">
    <source>
        <dbReference type="Ensembl" id="ENSHHUP00000074140.1"/>
    </source>
</evidence>
<dbReference type="CDD" id="cd14291">
    <property type="entry name" value="UBA1_NUB1_like"/>
    <property type="match status" value="1"/>
</dbReference>
<dbReference type="GO" id="GO:2000058">
    <property type="term" value="P:regulation of ubiquitin-dependent protein catabolic process"/>
    <property type="evidence" value="ECO:0007669"/>
    <property type="project" value="TreeGrafter"/>
</dbReference>
<dbReference type="InterPro" id="IPR039749">
    <property type="entry name" value="NUB1"/>
</dbReference>
<feature type="compositionally biased region" description="Low complexity" evidence="1">
    <location>
        <begin position="550"/>
        <end position="564"/>
    </location>
</feature>
<feature type="region of interest" description="Disordered" evidence="1">
    <location>
        <begin position="547"/>
        <end position="587"/>
    </location>
</feature>
<dbReference type="SMART" id="SM00165">
    <property type="entry name" value="UBA"/>
    <property type="match status" value="3"/>
</dbReference>
<protein>
    <submittedName>
        <fullName evidence="3">Negative regulator of ubiquitin-like proteins 1</fullName>
    </submittedName>
</protein>
<dbReference type="SUPFAM" id="SSF54236">
    <property type="entry name" value="Ubiquitin-like"/>
    <property type="match status" value="1"/>
</dbReference>
<sequence>MFWIICSRFICCGEAVIQAGKAYSKRSDVADIDFQHCLRMAELHIHSKLVNLLKQDNIQLRNPPYTTEDREAGQQYLQELAVNYAPIVCFSVSEVASALESIRASEVASGMRNKTYRETCVELFLPKDLKKDTKKNNYLETKLDVLAQDIMDRITEQYGLKYIQLIFKGKTLTPEKRLDEQNVKNNSKIMVLRVSEPERKKQMVEVEEEKKTQDRSVQRTQKGFQILSERDGTDDPATTTFLEIADQKGNPLKIPHSKKKTLILAMGFHEKGRALMKRKQYDTALGHLVQADDQFCKCGSKLLNTVDNYAVLQLDIVWCYQALEALSYLDDGKRRLQMAEDCFHNCYGDQQQRLMKIKGNTGGEEVLFLRLYLLQSILAHMVGNERQATQKLKQAEDLYERLCLDPGEIKELKDLGFSDQEARLGLRACHGNVGKAALHITHRRPEREEMKRKESEKRRMCVEGLATLRELGYSKKDAAWALHQTDGDMDRAYRMLLDSAARTNNTELPINQSKVEQLTYLGFEPEVALRLTGENVRGATQLLQDNQGVLPPELLSPSPASSLSKEPRTTSESAGSGSQGEAPMDVDLVNEVLEDIPLSEEDYLDLTLEEESEVIDKMKSYLYKNGTASS</sequence>
<dbReference type="PANTHER" id="PTHR12948">
    <property type="entry name" value="NEDD8 ULTIMATE BUSTER-1 BS4 PROTEIN"/>
    <property type="match status" value="1"/>
</dbReference>
<dbReference type="CDD" id="cd17062">
    <property type="entry name" value="Ubl_NUB1"/>
    <property type="match status" value="1"/>
</dbReference>
<dbReference type="Gene3D" id="1.10.8.10">
    <property type="entry name" value="DNA helicase RuvA subunit, C-terminal domain"/>
    <property type="match status" value="3"/>
</dbReference>
<accession>A0A4W5QJJ0</accession>
<dbReference type="Pfam" id="PF00627">
    <property type="entry name" value="UBA"/>
    <property type="match status" value="1"/>
</dbReference>
<evidence type="ECO:0000256" key="1">
    <source>
        <dbReference type="SAM" id="MobiDB-lite"/>
    </source>
</evidence>
<feature type="compositionally biased region" description="Low complexity" evidence="1">
    <location>
        <begin position="571"/>
        <end position="582"/>
    </location>
</feature>
<reference evidence="3" key="2">
    <citation type="submission" date="2025-08" db="UniProtKB">
        <authorList>
            <consortium name="Ensembl"/>
        </authorList>
    </citation>
    <scope>IDENTIFICATION</scope>
</reference>
<feature type="domain" description="UBA" evidence="2">
    <location>
        <begin position="453"/>
        <end position="499"/>
    </location>
</feature>
<keyword evidence="4" id="KW-1185">Reference proteome</keyword>
<dbReference type="InterPro" id="IPR029071">
    <property type="entry name" value="Ubiquitin-like_domsf"/>
</dbReference>
<evidence type="ECO:0000259" key="2">
    <source>
        <dbReference type="PROSITE" id="PS50030"/>
    </source>
</evidence>
<dbReference type="AlphaFoldDB" id="A0A4W5QJJ0"/>
<dbReference type="PROSITE" id="PS50030">
    <property type="entry name" value="UBA"/>
    <property type="match status" value="2"/>
</dbReference>
<dbReference type="InterPro" id="IPR015940">
    <property type="entry name" value="UBA"/>
</dbReference>
<reference evidence="3" key="3">
    <citation type="submission" date="2025-09" db="UniProtKB">
        <authorList>
            <consortium name="Ensembl"/>
        </authorList>
    </citation>
    <scope>IDENTIFICATION</scope>
</reference>
<name>A0A4W5QJJ0_9TELE</name>
<dbReference type="STRING" id="62062.ENSHHUP00000074140"/>
<dbReference type="InterPro" id="IPR009060">
    <property type="entry name" value="UBA-like_sf"/>
</dbReference>
<reference evidence="4" key="1">
    <citation type="submission" date="2018-06" db="EMBL/GenBank/DDBJ databases">
        <title>Genome assembly of Danube salmon.</title>
        <authorList>
            <person name="Macqueen D.J."/>
            <person name="Gundappa M.K."/>
        </authorList>
    </citation>
    <scope>NUCLEOTIDE SEQUENCE [LARGE SCALE GENOMIC DNA]</scope>
</reference>
<dbReference type="InterPro" id="IPR041207">
    <property type="entry name" value="NUB1_ubiquitin-like_dom"/>
</dbReference>
<dbReference type="Gene3D" id="3.10.20.90">
    <property type="entry name" value="Phosphatidylinositol 3-kinase Catalytic Subunit, Chain A, domain 1"/>
    <property type="match status" value="1"/>
</dbReference>
<dbReference type="PANTHER" id="PTHR12948:SF3">
    <property type="entry name" value="NEDD8 ULTIMATE BUSTER 1"/>
    <property type="match status" value="1"/>
</dbReference>
<dbReference type="Ensembl" id="ENSHHUT00000076576.1">
    <property type="protein sequence ID" value="ENSHHUP00000074140.1"/>
    <property type="gene ID" value="ENSHHUG00000043475.1"/>
</dbReference>
<proteinExistence type="predicted"/>
<organism evidence="3 4">
    <name type="scientific">Hucho hucho</name>
    <name type="common">huchen</name>
    <dbReference type="NCBI Taxonomy" id="62062"/>
    <lineage>
        <taxon>Eukaryota</taxon>
        <taxon>Metazoa</taxon>
        <taxon>Chordata</taxon>
        <taxon>Craniata</taxon>
        <taxon>Vertebrata</taxon>
        <taxon>Euteleostomi</taxon>
        <taxon>Actinopterygii</taxon>
        <taxon>Neopterygii</taxon>
        <taxon>Teleostei</taxon>
        <taxon>Protacanthopterygii</taxon>
        <taxon>Salmoniformes</taxon>
        <taxon>Salmonidae</taxon>
        <taxon>Salmoninae</taxon>
        <taxon>Hucho</taxon>
    </lineage>
</organism>
<feature type="domain" description="UBA" evidence="2">
    <location>
        <begin position="397"/>
        <end position="443"/>
    </location>
</feature>